<feature type="compositionally biased region" description="Basic and acidic residues" evidence="1">
    <location>
        <begin position="501"/>
        <end position="511"/>
    </location>
</feature>
<feature type="region of interest" description="Disordered" evidence="1">
    <location>
        <begin position="328"/>
        <end position="357"/>
    </location>
</feature>
<reference evidence="2 3" key="1">
    <citation type="journal article" date="2013" name="PLoS ONE">
        <title>Predicting the Proteins of Angomonas deanei, Strigomonas culicis and Their Respective Endosymbionts Reveals New Aspects of the Trypanosomatidae Family.</title>
        <authorList>
            <person name="Motta M.C."/>
            <person name="Martins A.C."/>
            <person name="de Souza S.S."/>
            <person name="Catta-Preta C.M."/>
            <person name="Silva R."/>
            <person name="Klein C.C."/>
            <person name="de Almeida L.G."/>
            <person name="de Lima Cunha O."/>
            <person name="Ciapina L.P."/>
            <person name="Brocchi M."/>
            <person name="Colabardini A.C."/>
            <person name="de Araujo Lima B."/>
            <person name="Machado C.R."/>
            <person name="de Almeida Soares C.M."/>
            <person name="Probst C.M."/>
            <person name="de Menezes C.B."/>
            <person name="Thompson C.E."/>
            <person name="Bartholomeu D.C."/>
            <person name="Gradia D.F."/>
            <person name="Pavoni D.P."/>
            <person name="Grisard E.C."/>
            <person name="Fantinatti-Garboggini F."/>
            <person name="Marchini F.K."/>
            <person name="Rodrigues-Luiz G.F."/>
            <person name="Wagner G."/>
            <person name="Goldman G.H."/>
            <person name="Fietto J.L."/>
            <person name="Elias M.C."/>
            <person name="Goldman M.H."/>
            <person name="Sagot M.F."/>
            <person name="Pereira M."/>
            <person name="Stoco P.H."/>
            <person name="de Mendonca-Neto R.P."/>
            <person name="Teixeira S.M."/>
            <person name="Maciel T.E."/>
            <person name="de Oliveira Mendes T.A."/>
            <person name="Urmenyi T.P."/>
            <person name="de Souza W."/>
            <person name="Schenkman S."/>
            <person name="de Vasconcelos A.T."/>
        </authorList>
    </citation>
    <scope>NUCLEOTIDE SEQUENCE [LARGE SCALE GENOMIC DNA]</scope>
</reference>
<sequence>MSTEQNHFSGAQWKAVLSAFPFYYVPPPPERRAAAPAPVVRPYAAPPTPGPRAYTWQMVQDDFVFFVEHTVGRLGALFPTLVAQAGAAATAAIVASVAAERPYPDATDAAEEPAIGRGVARWRACLPPRIDRLLHYLYTGEAGPDDARRYRGARVHPLTCTEVYLGYLHWRERQRSQFYYNFYFNFKSVFRMEEQVATMRRAVVAFADYCDAFAATEGQRAPPAALLHAAPATAAATGGASQGLPTAPRACHVCHDAAGDLYWCARCQTFQHEVCGGNLRALAGGDGGEAAALWCRACRRAHRRGPGAGRDGAEVQPAPSTPVAAVGAEANADGSGSANRSSAASESSASASLCSDTSEEEQLELKRLYGSRYKKYQRDRVSRAFDATAHVSSDDSLADFIVDTEGDETAEEEEAEEEESHRRKRKLKKKQEQKREKKRERGQREPGRSQKRKREEVEVEAECEKKEKHSQPRWSKKETKKDLESEDDELLFSHPRTATEIPKKASEKQEKSPSSSSEDSTSPLLRRHT</sequence>
<evidence type="ECO:0000313" key="3">
    <source>
        <dbReference type="Proteomes" id="UP000015354"/>
    </source>
</evidence>
<name>S9TND7_9TRYP</name>
<protein>
    <submittedName>
        <fullName evidence="2">Uncharacterized protein</fullName>
    </submittedName>
</protein>
<accession>S9TND7</accession>
<feature type="compositionally biased region" description="Basic residues" evidence="1">
    <location>
        <begin position="422"/>
        <end position="441"/>
    </location>
</feature>
<feature type="compositionally biased region" description="Low complexity" evidence="1">
    <location>
        <begin position="330"/>
        <end position="356"/>
    </location>
</feature>
<evidence type="ECO:0000313" key="2">
    <source>
        <dbReference type="EMBL" id="EPY18244.1"/>
    </source>
</evidence>
<keyword evidence="3" id="KW-1185">Reference proteome</keyword>
<comment type="caution">
    <text evidence="2">The sequence shown here is derived from an EMBL/GenBank/DDBJ whole genome shotgun (WGS) entry which is preliminary data.</text>
</comment>
<dbReference type="EMBL" id="ATMH01010028">
    <property type="protein sequence ID" value="EPY18244.1"/>
    <property type="molecule type" value="Genomic_DNA"/>
</dbReference>
<gene>
    <name evidence="2" type="ORF">STCU_10098</name>
</gene>
<dbReference type="AlphaFoldDB" id="S9TND7"/>
<feature type="compositionally biased region" description="Low complexity" evidence="1">
    <location>
        <begin position="512"/>
        <end position="523"/>
    </location>
</feature>
<proteinExistence type="predicted"/>
<feature type="compositionally biased region" description="Acidic residues" evidence="1">
    <location>
        <begin position="402"/>
        <end position="418"/>
    </location>
</feature>
<feature type="compositionally biased region" description="Basic and acidic residues" evidence="1">
    <location>
        <begin position="442"/>
        <end position="483"/>
    </location>
</feature>
<organism evidence="2 3">
    <name type="scientific">Strigomonas culicis</name>
    <dbReference type="NCBI Taxonomy" id="28005"/>
    <lineage>
        <taxon>Eukaryota</taxon>
        <taxon>Discoba</taxon>
        <taxon>Euglenozoa</taxon>
        <taxon>Kinetoplastea</taxon>
        <taxon>Metakinetoplastina</taxon>
        <taxon>Trypanosomatida</taxon>
        <taxon>Trypanosomatidae</taxon>
        <taxon>Strigomonadinae</taxon>
        <taxon>Strigomonas</taxon>
    </lineage>
</organism>
<dbReference type="Proteomes" id="UP000015354">
    <property type="component" value="Unassembled WGS sequence"/>
</dbReference>
<evidence type="ECO:0000256" key="1">
    <source>
        <dbReference type="SAM" id="MobiDB-lite"/>
    </source>
</evidence>
<feature type="region of interest" description="Disordered" evidence="1">
    <location>
        <begin position="398"/>
        <end position="529"/>
    </location>
</feature>